<dbReference type="GeneTree" id="ENSGT00390000010721"/>
<reference evidence="5" key="1">
    <citation type="submission" date="2025-08" db="UniProtKB">
        <authorList>
            <consortium name="Ensembl"/>
        </authorList>
    </citation>
    <scope>IDENTIFICATION</scope>
</reference>
<reference evidence="5" key="2">
    <citation type="submission" date="2025-09" db="UniProtKB">
        <authorList>
            <consortium name="Ensembl"/>
        </authorList>
    </citation>
    <scope>IDENTIFICATION</scope>
</reference>
<dbReference type="CDD" id="cd06090">
    <property type="entry name" value="KOW_RPL27"/>
    <property type="match status" value="1"/>
</dbReference>
<dbReference type="GO" id="GO:0006412">
    <property type="term" value="P:translation"/>
    <property type="evidence" value="ECO:0007669"/>
    <property type="project" value="InterPro"/>
</dbReference>
<dbReference type="GO" id="GO:0003735">
    <property type="term" value="F:structural constituent of ribosome"/>
    <property type="evidence" value="ECO:0007669"/>
    <property type="project" value="InterPro"/>
</dbReference>
<dbReference type="InterPro" id="IPR038655">
    <property type="entry name" value="Ribosomal_eL27_sf"/>
</dbReference>
<proteinExistence type="inferred from homology"/>
<dbReference type="Pfam" id="PF01777">
    <property type="entry name" value="Ribosomal_L27e"/>
    <property type="match status" value="1"/>
</dbReference>
<accession>A0A8C9KPF4</accession>
<keyword evidence="2" id="KW-0689">Ribosomal protein</keyword>
<dbReference type="PANTHER" id="PTHR10497">
    <property type="entry name" value="60S RIBOSOMAL PROTEIN L27"/>
    <property type="match status" value="1"/>
</dbReference>
<dbReference type="Ensembl" id="ENSPTIT00000023344.1">
    <property type="protein sequence ID" value="ENSPTIP00000019049.1"/>
    <property type="gene ID" value="ENSPTIG00000016975.1"/>
</dbReference>
<dbReference type="Gene3D" id="2.30.30.770">
    <property type="match status" value="1"/>
</dbReference>
<dbReference type="Proteomes" id="UP000675900">
    <property type="component" value="Unassembled WGS sequence"/>
</dbReference>
<dbReference type="AlphaFoldDB" id="A0A8C9KPF4"/>
<comment type="similarity">
    <text evidence="1">Belongs to the eukaryotic ribosomal protein eL27 family.</text>
</comment>
<keyword evidence="6" id="KW-1185">Reference proteome</keyword>
<evidence type="ECO:0008006" key="7">
    <source>
        <dbReference type="Google" id="ProtNLM"/>
    </source>
</evidence>
<evidence type="ECO:0000256" key="1">
    <source>
        <dbReference type="ARBA" id="ARBA00009124"/>
    </source>
</evidence>
<dbReference type="InterPro" id="IPR041991">
    <property type="entry name" value="Ribosomal_eL27_KOW"/>
</dbReference>
<evidence type="ECO:0000313" key="6">
    <source>
        <dbReference type="Proteomes" id="UP000675900"/>
    </source>
</evidence>
<keyword evidence="3" id="KW-0687">Ribonucleoprotein</keyword>
<sequence>MGSGGRKKRTGGHHSLAKWEGLGGPSQPALGVRFPGRGSPLLGQWALPFWGFLCCHSSAVVASLALVFIRQPLCCPLLEGEMRMHLSGRVAGVEMGKFMKPGKVVLVLAAIGKNIDDGTSDCPYSHALVAGIDLYPRKVTAAMGKKKIAKRSKIKSFVKVYNYNHFMPTRYSGDIPLDKTVVNKDVFRDPALKCKAKVNFEERHKTSKNKWRPQKLRF</sequence>
<evidence type="ECO:0000256" key="4">
    <source>
        <dbReference type="SAM" id="MobiDB-lite"/>
    </source>
</evidence>
<name>A0A8C9KPF4_PANTA</name>
<dbReference type="SUPFAM" id="SSF50104">
    <property type="entry name" value="Translation proteins SH3-like domain"/>
    <property type="match status" value="1"/>
</dbReference>
<dbReference type="GO" id="GO:1990904">
    <property type="term" value="C:ribonucleoprotein complex"/>
    <property type="evidence" value="ECO:0007669"/>
    <property type="project" value="UniProtKB-KW"/>
</dbReference>
<protein>
    <recommendedName>
        <fullName evidence="7">60S ribosomal protein L27</fullName>
    </recommendedName>
</protein>
<evidence type="ECO:0000256" key="3">
    <source>
        <dbReference type="ARBA" id="ARBA00023274"/>
    </source>
</evidence>
<dbReference type="InterPro" id="IPR001141">
    <property type="entry name" value="Ribosomal_eL27"/>
</dbReference>
<feature type="region of interest" description="Disordered" evidence="4">
    <location>
        <begin position="1"/>
        <end position="22"/>
    </location>
</feature>
<organism evidence="5 6">
    <name type="scientific">Panthera tigris altaica</name>
    <name type="common">Siberian tiger</name>
    <dbReference type="NCBI Taxonomy" id="74533"/>
    <lineage>
        <taxon>Eukaryota</taxon>
        <taxon>Metazoa</taxon>
        <taxon>Chordata</taxon>
        <taxon>Craniata</taxon>
        <taxon>Vertebrata</taxon>
        <taxon>Euteleostomi</taxon>
        <taxon>Mammalia</taxon>
        <taxon>Eutheria</taxon>
        <taxon>Laurasiatheria</taxon>
        <taxon>Carnivora</taxon>
        <taxon>Feliformia</taxon>
        <taxon>Felidae</taxon>
        <taxon>Pantherinae</taxon>
        <taxon>Panthera</taxon>
    </lineage>
</organism>
<evidence type="ECO:0000313" key="5">
    <source>
        <dbReference type="Ensembl" id="ENSPTIP00000019049.1"/>
    </source>
</evidence>
<evidence type="ECO:0000256" key="2">
    <source>
        <dbReference type="ARBA" id="ARBA00022980"/>
    </source>
</evidence>
<dbReference type="InterPro" id="IPR008991">
    <property type="entry name" value="Translation_prot_SH3-like_sf"/>
</dbReference>
<feature type="compositionally biased region" description="Basic residues" evidence="4">
    <location>
        <begin position="1"/>
        <end position="16"/>
    </location>
</feature>
<dbReference type="GO" id="GO:0005840">
    <property type="term" value="C:ribosome"/>
    <property type="evidence" value="ECO:0007669"/>
    <property type="project" value="UniProtKB-KW"/>
</dbReference>
<dbReference type="GO" id="GO:0031090">
    <property type="term" value="C:organelle membrane"/>
    <property type="evidence" value="ECO:0007669"/>
    <property type="project" value="UniProtKB-ARBA"/>
</dbReference>